<proteinExistence type="predicted"/>
<protein>
    <recommendedName>
        <fullName evidence="2">histidine kinase</fullName>
        <ecNumber evidence="2">2.7.13.3</ecNumber>
    </recommendedName>
</protein>
<evidence type="ECO:0000256" key="7">
    <source>
        <dbReference type="ARBA" id="ARBA00022840"/>
    </source>
</evidence>
<dbReference type="Gene3D" id="3.30.565.10">
    <property type="entry name" value="Histidine kinase-like ATPase, C-terminal domain"/>
    <property type="match status" value="1"/>
</dbReference>
<evidence type="ECO:0000256" key="2">
    <source>
        <dbReference type="ARBA" id="ARBA00012438"/>
    </source>
</evidence>
<evidence type="ECO:0000256" key="3">
    <source>
        <dbReference type="ARBA" id="ARBA00022553"/>
    </source>
</evidence>
<dbReference type="GO" id="GO:0004673">
    <property type="term" value="F:protein histidine kinase activity"/>
    <property type="evidence" value="ECO:0007669"/>
    <property type="project" value="UniProtKB-EC"/>
</dbReference>
<dbReference type="SMART" id="SM00387">
    <property type="entry name" value="HATPase_c"/>
    <property type="match status" value="1"/>
</dbReference>
<comment type="catalytic activity">
    <reaction evidence="1">
        <text>ATP + protein L-histidine = ADP + protein N-phospho-L-histidine.</text>
        <dbReference type="EC" id="2.7.13.3"/>
    </reaction>
</comment>
<keyword evidence="4" id="KW-0808">Transferase</keyword>
<gene>
    <name evidence="9" type="ORF">UFOPK1438_00081</name>
    <name evidence="10" type="ORF">UFOPK3166_00576</name>
    <name evidence="11" type="ORF">UFOPK4035_00038</name>
    <name evidence="12" type="ORF">UFOPK4087_00335</name>
</gene>
<evidence type="ECO:0000256" key="4">
    <source>
        <dbReference type="ARBA" id="ARBA00022679"/>
    </source>
</evidence>
<keyword evidence="5" id="KW-0547">Nucleotide-binding</keyword>
<reference evidence="11" key="1">
    <citation type="submission" date="2020-05" db="EMBL/GenBank/DDBJ databases">
        <authorList>
            <person name="Chiriac C."/>
            <person name="Salcher M."/>
            <person name="Ghai R."/>
            <person name="Kavagutti S V."/>
        </authorList>
    </citation>
    <scope>NUCLEOTIDE SEQUENCE</scope>
</reference>
<dbReference type="SUPFAM" id="SSF55874">
    <property type="entry name" value="ATPase domain of HSP90 chaperone/DNA topoisomerase II/histidine kinase"/>
    <property type="match status" value="1"/>
</dbReference>
<sequence length="490" mass="54385">MQQFDNILQSRSSITPEQSHRLRELIADWQLLSDLSFADLILWVPLRKDSKSWPTGHVAIAHIRPTTAATVFTQDIIGDEVAWGSRPGIERALSEAEIVRDAEPELIGELMIKEETIPVIFEEQVIAVISRHRNADLMRSPSRLELNYREIAHNLYRMIAEGNFPYPNANSLFDPAPRVGDGLIRLDVNGVISYASPNARSAFNRMGWNGELESFSLSDVAEKVSKERRDAHEEGFQTQLSGKVIRRAEVENLGGTIDLLVLPLIQGNDRVGAIVLLHNVTELRRRERELVTKDATIREVHHRVKNNLQTVSALLRLQARRIEDPSASAALEEAVRRIASIALVHETLSSSSDASVAFDDVLDRLVTHALELSPRMATLAIIRDGEFGSLEPRIATPLALVITELIHNALEHGLEASGTALQISVNRSDIHCEVRISDDGVGLPKDFDLAQSSNLGLQIVRTLTENELKGDLSLRSSDKGTVAELNFPLN</sequence>
<dbReference type="Gene3D" id="3.30.450.20">
    <property type="entry name" value="PAS domain"/>
    <property type="match status" value="1"/>
</dbReference>
<dbReference type="EMBL" id="CAFBOX010000002">
    <property type="protein sequence ID" value="CAB4988410.1"/>
    <property type="molecule type" value="Genomic_DNA"/>
</dbReference>
<dbReference type="PANTHER" id="PTHR41523">
    <property type="entry name" value="TWO-COMPONENT SYSTEM SENSOR PROTEIN"/>
    <property type="match status" value="1"/>
</dbReference>
<keyword evidence="7" id="KW-0067">ATP-binding</keyword>
<dbReference type="EC" id="2.7.13.3" evidence="2"/>
<evidence type="ECO:0000256" key="5">
    <source>
        <dbReference type="ARBA" id="ARBA00022741"/>
    </source>
</evidence>
<dbReference type="InterPro" id="IPR035965">
    <property type="entry name" value="PAS-like_dom_sf"/>
</dbReference>
<evidence type="ECO:0000313" key="10">
    <source>
        <dbReference type="EMBL" id="CAB4824956.1"/>
    </source>
</evidence>
<dbReference type="PANTHER" id="PTHR41523:SF8">
    <property type="entry name" value="ETHYLENE RESPONSE SENSOR PROTEIN"/>
    <property type="match status" value="1"/>
</dbReference>
<evidence type="ECO:0000313" key="12">
    <source>
        <dbReference type="EMBL" id="CAB5008718.1"/>
    </source>
</evidence>
<dbReference type="GO" id="GO:0005524">
    <property type="term" value="F:ATP binding"/>
    <property type="evidence" value="ECO:0007669"/>
    <property type="project" value="UniProtKB-KW"/>
</dbReference>
<dbReference type="Pfam" id="PF12282">
    <property type="entry name" value="GAF_PdtaS"/>
    <property type="match status" value="1"/>
</dbReference>
<keyword evidence="6" id="KW-0418">Kinase</keyword>
<accession>A0A6J7N4N2</accession>
<dbReference type="SUPFAM" id="SSF55785">
    <property type="entry name" value="PYP-like sensor domain (PAS domain)"/>
    <property type="match status" value="1"/>
</dbReference>
<feature type="domain" description="Histidine kinase" evidence="8">
    <location>
        <begin position="299"/>
        <end position="490"/>
    </location>
</feature>
<name>A0A6J7N4N2_9ZZZZ</name>
<evidence type="ECO:0000256" key="1">
    <source>
        <dbReference type="ARBA" id="ARBA00000085"/>
    </source>
</evidence>
<evidence type="ECO:0000313" key="9">
    <source>
        <dbReference type="EMBL" id="CAB4533820.1"/>
    </source>
</evidence>
<dbReference type="AlphaFoldDB" id="A0A6J7N4N2"/>
<dbReference type="InterPro" id="IPR022066">
    <property type="entry name" value="PdtaS_GAF"/>
</dbReference>
<evidence type="ECO:0000313" key="11">
    <source>
        <dbReference type="EMBL" id="CAB4988410.1"/>
    </source>
</evidence>
<dbReference type="InterPro" id="IPR036890">
    <property type="entry name" value="HATPase_C_sf"/>
</dbReference>
<dbReference type="EMBL" id="CAEZSM010000004">
    <property type="protein sequence ID" value="CAB4533820.1"/>
    <property type="molecule type" value="Genomic_DNA"/>
</dbReference>
<dbReference type="Pfam" id="PF02518">
    <property type="entry name" value="HATPase_c"/>
    <property type="match status" value="1"/>
</dbReference>
<evidence type="ECO:0000259" key="8">
    <source>
        <dbReference type="PROSITE" id="PS50109"/>
    </source>
</evidence>
<dbReference type="Gene3D" id="3.30.450.280">
    <property type="entry name" value="GAF domain"/>
    <property type="match status" value="1"/>
</dbReference>
<dbReference type="InterPro" id="IPR003594">
    <property type="entry name" value="HATPase_dom"/>
</dbReference>
<dbReference type="InterPro" id="IPR011495">
    <property type="entry name" value="Sig_transdc_His_kin_sub2_dim/P"/>
</dbReference>
<dbReference type="EMBL" id="CAFBPH010000044">
    <property type="protein sequence ID" value="CAB5008718.1"/>
    <property type="molecule type" value="Genomic_DNA"/>
</dbReference>
<dbReference type="PROSITE" id="PS50109">
    <property type="entry name" value="HIS_KIN"/>
    <property type="match status" value="1"/>
</dbReference>
<dbReference type="Pfam" id="PF07568">
    <property type="entry name" value="HisKA_2"/>
    <property type="match status" value="1"/>
</dbReference>
<evidence type="ECO:0000256" key="6">
    <source>
        <dbReference type="ARBA" id="ARBA00022777"/>
    </source>
</evidence>
<keyword evidence="3" id="KW-0597">Phosphoprotein</keyword>
<dbReference type="InterPro" id="IPR005467">
    <property type="entry name" value="His_kinase_dom"/>
</dbReference>
<dbReference type="EMBL" id="CAFABD010000073">
    <property type="protein sequence ID" value="CAB4824956.1"/>
    <property type="molecule type" value="Genomic_DNA"/>
</dbReference>
<organism evidence="11">
    <name type="scientific">freshwater metagenome</name>
    <dbReference type="NCBI Taxonomy" id="449393"/>
    <lineage>
        <taxon>unclassified sequences</taxon>
        <taxon>metagenomes</taxon>
        <taxon>ecological metagenomes</taxon>
    </lineage>
</organism>
<dbReference type="InterPro" id="IPR038424">
    <property type="entry name" value="H_kinase_PdtaS_GAF_sf"/>
</dbReference>